<dbReference type="InterPro" id="IPR051675">
    <property type="entry name" value="Endo/Exo/Phosphatase_dom_1"/>
</dbReference>
<feature type="domain" description="Helix-hairpin-helix DNA-binding motif class 1" evidence="3">
    <location>
        <begin position="33"/>
        <end position="52"/>
    </location>
</feature>
<feature type="domain" description="Helix-hairpin-helix DNA-binding motif class 1" evidence="3">
    <location>
        <begin position="63"/>
        <end position="82"/>
    </location>
</feature>
<evidence type="ECO:0000313" key="4">
    <source>
        <dbReference type="EMBL" id="TCS99709.1"/>
    </source>
</evidence>
<dbReference type="GO" id="GO:0015628">
    <property type="term" value="P:protein secretion by the type II secretion system"/>
    <property type="evidence" value="ECO:0007669"/>
    <property type="project" value="TreeGrafter"/>
</dbReference>
<keyword evidence="5" id="KW-1185">Reference proteome</keyword>
<feature type="chain" id="PRO_5030100363" evidence="2">
    <location>
        <begin position="22"/>
        <end position="98"/>
    </location>
</feature>
<dbReference type="EMBL" id="SMAF01000005">
    <property type="protein sequence ID" value="TCS99709.1"/>
    <property type="molecule type" value="Genomic_DNA"/>
</dbReference>
<dbReference type="Proteomes" id="UP000294599">
    <property type="component" value="Unassembled WGS sequence"/>
</dbReference>
<dbReference type="GO" id="GO:0006281">
    <property type="term" value="P:DNA repair"/>
    <property type="evidence" value="ECO:0007669"/>
    <property type="project" value="InterPro"/>
</dbReference>
<reference evidence="4 5" key="1">
    <citation type="submission" date="2019-03" db="EMBL/GenBank/DDBJ databases">
        <title>Genomic Encyclopedia of Type Strains, Phase IV (KMG-IV): sequencing the most valuable type-strain genomes for metagenomic binning, comparative biology and taxonomic classification.</title>
        <authorList>
            <person name="Goeker M."/>
        </authorList>
    </citation>
    <scope>NUCLEOTIDE SEQUENCE [LARGE SCALE GENOMIC DNA]</scope>
    <source>
        <strain evidence="4 5">DSM 21944</strain>
    </source>
</reference>
<dbReference type="AlphaFoldDB" id="A0A4S3L337"/>
<dbReference type="GO" id="GO:0015627">
    <property type="term" value="C:type II protein secretion system complex"/>
    <property type="evidence" value="ECO:0007669"/>
    <property type="project" value="TreeGrafter"/>
</dbReference>
<keyword evidence="1" id="KW-0963">Cytoplasm</keyword>
<dbReference type="NCBIfam" id="TIGR00426">
    <property type="entry name" value="competence protein ComEA helix-hairpin-helix repeat region"/>
    <property type="match status" value="1"/>
</dbReference>
<dbReference type="SUPFAM" id="SSF47781">
    <property type="entry name" value="RuvA domain 2-like"/>
    <property type="match status" value="1"/>
</dbReference>
<evidence type="ECO:0000256" key="1">
    <source>
        <dbReference type="ARBA" id="ARBA00022490"/>
    </source>
</evidence>
<organism evidence="4 5">
    <name type="scientific">Pseudofulvimonas gallinarii</name>
    <dbReference type="NCBI Taxonomy" id="634155"/>
    <lineage>
        <taxon>Bacteria</taxon>
        <taxon>Pseudomonadati</taxon>
        <taxon>Pseudomonadota</taxon>
        <taxon>Gammaproteobacteria</taxon>
        <taxon>Lysobacterales</taxon>
        <taxon>Rhodanobacteraceae</taxon>
        <taxon>Pseudofulvimonas</taxon>
    </lineage>
</organism>
<dbReference type="InterPro" id="IPR003583">
    <property type="entry name" value="Hlx-hairpin-Hlx_DNA-bd_motif"/>
</dbReference>
<dbReference type="SMART" id="SM00278">
    <property type="entry name" value="HhH1"/>
    <property type="match status" value="2"/>
</dbReference>
<dbReference type="InterPro" id="IPR010994">
    <property type="entry name" value="RuvA_2-like"/>
</dbReference>
<dbReference type="PANTHER" id="PTHR21180">
    <property type="entry name" value="ENDONUCLEASE/EXONUCLEASE/PHOSPHATASE FAMILY DOMAIN-CONTAINING PROTEIN 1"/>
    <property type="match status" value="1"/>
</dbReference>
<evidence type="ECO:0000259" key="3">
    <source>
        <dbReference type="SMART" id="SM00278"/>
    </source>
</evidence>
<dbReference type="GO" id="GO:0003677">
    <property type="term" value="F:DNA binding"/>
    <property type="evidence" value="ECO:0007669"/>
    <property type="project" value="InterPro"/>
</dbReference>
<name>A0A4S3L337_9GAMM</name>
<dbReference type="PANTHER" id="PTHR21180:SF32">
    <property type="entry name" value="ENDONUCLEASE_EXONUCLEASE_PHOSPHATASE FAMILY DOMAIN-CONTAINING PROTEIN 1"/>
    <property type="match status" value="1"/>
</dbReference>
<evidence type="ECO:0000256" key="2">
    <source>
        <dbReference type="SAM" id="SignalP"/>
    </source>
</evidence>
<comment type="caution">
    <text evidence="4">The sequence shown here is derived from an EMBL/GenBank/DDBJ whole genome shotgun (WGS) entry which is preliminary data.</text>
</comment>
<evidence type="ECO:0000313" key="5">
    <source>
        <dbReference type="Proteomes" id="UP000294599"/>
    </source>
</evidence>
<dbReference type="Gene3D" id="1.10.150.280">
    <property type="entry name" value="AF1531-like domain"/>
    <property type="match status" value="1"/>
</dbReference>
<feature type="signal peptide" evidence="2">
    <location>
        <begin position="1"/>
        <end position="21"/>
    </location>
</feature>
<gene>
    <name evidence="4" type="ORF">EDC25_105144</name>
</gene>
<accession>A0A4S3L337</accession>
<keyword evidence="2" id="KW-0732">Signal</keyword>
<sequence>MNVFKTLLAVLALAFAALTHAGEAIDINRADAATLAQLHGIGPAKAQAIVEYREANGPFLQVEDLAKVKGIGLRTVEDNRAMVTVGGEPVASADPGQP</sequence>
<dbReference type="OrthoDB" id="7510573at2"/>
<dbReference type="RefSeq" id="WP_123522342.1">
    <property type="nucleotide sequence ID" value="NZ_JBHLWF010000028.1"/>
</dbReference>
<dbReference type="InterPro" id="IPR004509">
    <property type="entry name" value="Competence_ComEA_HhH"/>
</dbReference>
<protein>
    <submittedName>
        <fullName evidence="4">Competence protein ComEA</fullName>
    </submittedName>
</protein>
<dbReference type="Pfam" id="PF12836">
    <property type="entry name" value="HHH_3"/>
    <property type="match status" value="1"/>
</dbReference>
<proteinExistence type="predicted"/>